<dbReference type="GO" id="GO:0010207">
    <property type="term" value="P:photosystem II assembly"/>
    <property type="evidence" value="ECO:0007669"/>
    <property type="project" value="InterPro"/>
</dbReference>
<keyword evidence="3" id="KW-1185">Reference proteome</keyword>
<dbReference type="PANTHER" id="PTHR34041">
    <property type="entry name" value="PHOTOSYSTEM II REPAIR PROTEIN PSB27-H1, CHLOROPLASTIC"/>
    <property type="match status" value="1"/>
</dbReference>
<feature type="region of interest" description="Disordered" evidence="1">
    <location>
        <begin position="43"/>
        <end position="76"/>
    </location>
</feature>
<dbReference type="EMBL" id="BDRX01000120">
    <property type="protein sequence ID" value="GBF98266.1"/>
    <property type="molecule type" value="Genomic_DNA"/>
</dbReference>
<gene>
    <name evidence="2" type="ORF">Rsub_10929</name>
</gene>
<evidence type="ECO:0000256" key="1">
    <source>
        <dbReference type="SAM" id="MobiDB-lite"/>
    </source>
</evidence>
<reference evidence="2 3" key="1">
    <citation type="journal article" date="2018" name="Sci. Rep.">
        <title>Raphidocelis subcapitata (=Pseudokirchneriella subcapitata) provides an insight into genome evolution and environmental adaptations in the Sphaeropleales.</title>
        <authorList>
            <person name="Suzuki S."/>
            <person name="Yamaguchi H."/>
            <person name="Nakajima N."/>
            <person name="Kawachi M."/>
        </authorList>
    </citation>
    <scope>NUCLEOTIDE SEQUENCE [LARGE SCALE GENOMIC DNA]</scope>
    <source>
        <strain evidence="2 3">NIES-35</strain>
    </source>
</reference>
<evidence type="ECO:0000313" key="3">
    <source>
        <dbReference type="Proteomes" id="UP000247498"/>
    </source>
</evidence>
<dbReference type="HAMAP" id="MF_01481">
    <property type="entry name" value="PSII_Psb27"/>
    <property type="match status" value="1"/>
</dbReference>
<dbReference type="GO" id="GO:0010206">
    <property type="term" value="P:photosystem II repair"/>
    <property type="evidence" value="ECO:0007669"/>
    <property type="project" value="InterPro"/>
</dbReference>
<dbReference type="Gene3D" id="1.20.58.810">
    <property type="entry name" value="Photosystem II Pbs27"/>
    <property type="match status" value="1"/>
</dbReference>
<dbReference type="AlphaFoldDB" id="A0A2V0PEK0"/>
<organism evidence="2 3">
    <name type="scientific">Raphidocelis subcapitata</name>
    <dbReference type="NCBI Taxonomy" id="307507"/>
    <lineage>
        <taxon>Eukaryota</taxon>
        <taxon>Viridiplantae</taxon>
        <taxon>Chlorophyta</taxon>
        <taxon>core chlorophytes</taxon>
        <taxon>Chlorophyceae</taxon>
        <taxon>CS clade</taxon>
        <taxon>Sphaeropleales</taxon>
        <taxon>Selenastraceae</taxon>
        <taxon>Raphidocelis</taxon>
    </lineage>
</organism>
<sequence>MQALARSAASGRRVLNTPAAVRAHAGAARVPLRRARCSAARAAPRTCGGSPAHDGPSTSGSEVGTNNSSGSSSSGAVSRRGALAAALLALGGAAAAPRPARAELAGITLDDALESQLPGGPPASAELPRAYQQTVKQLARALREALDTEAAGAKEFEVRRKADPAKDLAKQFMRRWQDDPRVAGDATHDEMKLALSELGGFYQKNGPRSRLTEEAAAGVRAHLDAVEAALPPEAKGILGL</sequence>
<dbReference type="GO" id="GO:0009523">
    <property type="term" value="C:photosystem II"/>
    <property type="evidence" value="ECO:0007669"/>
    <property type="project" value="InterPro"/>
</dbReference>
<dbReference type="InParanoid" id="A0A2V0PEK0"/>
<comment type="caution">
    <text evidence="2">The sequence shown here is derived from an EMBL/GenBank/DDBJ whole genome shotgun (WGS) entry which is preliminary data.</text>
</comment>
<dbReference type="PANTHER" id="PTHR34041:SF3">
    <property type="entry name" value="PHOTOSYSTEM II D1 PRECURSOR PROCESSING PROTEIN PSB27-H2, CHLOROPLASTIC"/>
    <property type="match status" value="1"/>
</dbReference>
<dbReference type="OrthoDB" id="543314at2759"/>
<dbReference type="InterPro" id="IPR038450">
    <property type="entry name" value="PSII_Psb27_sf"/>
</dbReference>
<dbReference type="GO" id="GO:0009543">
    <property type="term" value="C:chloroplast thylakoid lumen"/>
    <property type="evidence" value="ECO:0007669"/>
    <property type="project" value="TreeGrafter"/>
</dbReference>
<accession>A0A2V0PEK0</accession>
<feature type="compositionally biased region" description="Low complexity" evidence="1">
    <location>
        <begin position="57"/>
        <end position="76"/>
    </location>
</feature>
<evidence type="ECO:0000313" key="2">
    <source>
        <dbReference type="EMBL" id="GBF98266.1"/>
    </source>
</evidence>
<proteinExistence type="inferred from homology"/>
<protein>
    <submittedName>
        <fullName evidence="2">Uncharacterized protein</fullName>
    </submittedName>
</protein>
<dbReference type="Proteomes" id="UP000247498">
    <property type="component" value="Unassembled WGS sequence"/>
</dbReference>
<dbReference type="STRING" id="307507.A0A2V0PEK0"/>
<dbReference type="Pfam" id="PF13326">
    <property type="entry name" value="PSII_Pbs27"/>
    <property type="match status" value="1"/>
</dbReference>
<name>A0A2V0PEK0_9CHLO</name>
<dbReference type="InterPro" id="IPR025585">
    <property type="entry name" value="PSII_Psb27"/>
</dbReference>